<evidence type="ECO:0000313" key="1">
    <source>
        <dbReference type="EMBL" id="KAI8561043.1"/>
    </source>
</evidence>
<dbReference type="Proteomes" id="UP001062846">
    <property type="component" value="Chromosome 4"/>
</dbReference>
<dbReference type="EMBL" id="CM046391">
    <property type="protein sequence ID" value="KAI8561043.1"/>
    <property type="molecule type" value="Genomic_DNA"/>
</dbReference>
<gene>
    <name evidence="1" type="ORF">RHMOL_Rhmol04G0305300</name>
</gene>
<accession>A0ACC0P8G1</accession>
<name>A0ACC0P8G1_RHOML</name>
<keyword evidence="2" id="KW-1185">Reference proteome</keyword>
<proteinExistence type="predicted"/>
<evidence type="ECO:0000313" key="2">
    <source>
        <dbReference type="Proteomes" id="UP001062846"/>
    </source>
</evidence>
<organism evidence="1 2">
    <name type="scientific">Rhododendron molle</name>
    <name type="common">Chinese azalea</name>
    <name type="synonym">Azalea mollis</name>
    <dbReference type="NCBI Taxonomy" id="49168"/>
    <lineage>
        <taxon>Eukaryota</taxon>
        <taxon>Viridiplantae</taxon>
        <taxon>Streptophyta</taxon>
        <taxon>Embryophyta</taxon>
        <taxon>Tracheophyta</taxon>
        <taxon>Spermatophyta</taxon>
        <taxon>Magnoliopsida</taxon>
        <taxon>eudicotyledons</taxon>
        <taxon>Gunneridae</taxon>
        <taxon>Pentapetalae</taxon>
        <taxon>asterids</taxon>
        <taxon>Ericales</taxon>
        <taxon>Ericaceae</taxon>
        <taxon>Ericoideae</taxon>
        <taxon>Rhodoreae</taxon>
        <taxon>Rhododendron</taxon>
    </lineage>
</organism>
<sequence length="159" mass="17720">MDQPEKVAKVRTYDCTYCKRGFTKAQALGGHMNIHGKRKAGKAKTVASHHDRYSSSLTHKAKNDPEYYNNMANNCKFSTAPISSDNCFGPQWSNYPMHLPTPDYYPSFSRRDSACSSPHGSYAGENFSLQIGPIIVVDGDDHQEGNEVVDVELRLGFNP</sequence>
<comment type="caution">
    <text evidence="1">The sequence shown here is derived from an EMBL/GenBank/DDBJ whole genome shotgun (WGS) entry which is preliminary data.</text>
</comment>
<protein>
    <submittedName>
        <fullName evidence="1">Uncharacterized protein</fullName>
    </submittedName>
</protein>
<reference evidence="1" key="1">
    <citation type="submission" date="2022-02" db="EMBL/GenBank/DDBJ databases">
        <title>Plant Genome Project.</title>
        <authorList>
            <person name="Zhang R.-G."/>
        </authorList>
    </citation>
    <scope>NUCLEOTIDE SEQUENCE</scope>
    <source>
        <strain evidence="1">AT1</strain>
    </source>
</reference>